<comment type="subcellular location">
    <subcellularLocation>
        <location evidence="1">Cell membrane</location>
        <topology evidence="1">Multi-pass membrane protein</topology>
    </subcellularLocation>
</comment>
<dbReference type="PANTHER" id="PTHR30413:SF10">
    <property type="entry name" value="CAPSULE POLYSACCHARIDE EXPORT INNER-MEMBRANE PROTEIN CTRC"/>
    <property type="match status" value="1"/>
</dbReference>
<keyword evidence="7" id="KW-0762">Sugar transport</keyword>
<dbReference type="AlphaFoldDB" id="A0A1C3VZD6"/>
<keyword evidence="4" id="KW-1003">Cell membrane</keyword>
<evidence type="ECO:0000256" key="2">
    <source>
        <dbReference type="ARBA" id="ARBA00007783"/>
    </source>
</evidence>
<dbReference type="Pfam" id="PF01061">
    <property type="entry name" value="ABC2_membrane"/>
    <property type="match status" value="1"/>
</dbReference>
<accession>A0A1C3VZD6</accession>
<name>A0A1C3VZD6_9BRAD</name>
<evidence type="ECO:0000256" key="8">
    <source>
        <dbReference type="ARBA" id="ARBA00023136"/>
    </source>
</evidence>
<keyword evidence="12" id="KW-1185">Reference proteome</keyword>
<feature type="transmembrane region" description="Helical" evidence="9">
    <location>
        <begin position="69"/>
        <end position="89"/>
    </location>
</feature>
<evidence type="ECO:0000256" key="1">
    <source>
        <dbReference type="ARBA" id="ARBA00004651"/>
    </source>
</evidence>
<evidence type="ECO:0000256" key="4">
    <source>
        <dbReference type="ARBA" id="ARBA00022475"/>
    </source>
</evidence>
<dbReference type="InterPro" id="IPR013525">
    <property type="entry name" value="ABC2_TM"/>
</dbReference>
<dbReference type="RefSeq" id="WP_245323289.1">
    <property type="nucleotide sequence ID" value="NZ_FMAI01000006.1"/>
</dbReference>
<keyword evidence="7" id="KW-0625">Polysaccharide transport</keyword>
<keyword evidence="6 9" id="KW-1133">Transmembrane helix</keyword>
<sequence length="292" mass="32031">MGRASRDDRPKPVAICSPVAASESENLRGSRIQLAAKEILAQAARPDRWGTLALMDISLRYRRTVIGPLWITLTLAATIASVGTVYAALFKQDIATFLPSFAVGLIVWTLIATTLQEGSNIFVASGHLIKAVPAPLIVHVLQMIARNVLIFAHHLVIVVLLYVVMPWPLHWSMLLALPGFAILFLALLGGSVALGMLCARFRDIGSAIVSGLQFVFFLTPIIWTEDSARGTAFHWLTLVNPFATLLDLVRRPLLSQPTDAKQWLLGALYAIIVAVIGLGCYAKYRHRVAYWL</sequence>
<evidence type="ECO:0000256" key="5">
    <source>
        <dbReference type="ARBA" id="ARBA00022692"/>
    </source>
</evidence>
<feature type="transmembrane region" description="Helical" evidence="9">
    <location>
        <begin position="263"/>
        <end position="282"/>
    </location>
</feature>
<evidence type="ECO:0000313" key="11">
    <source>
        <dbReference type="EMBL" id="SCB33122.1"/>
    </source>
</evidence>
<dbReference type="GO" id="GO:0005886">
    <property type="term" value="C:plasma membrane"/>
    <property type="evidence" value="ECO:0007669"/>
    <property type="project" value="UniProtKB-SubCell"/>
</dbReference>
<dbReference type="Proteomes" id="UP000199184">
    <property type="component" value="Unassembled WGS sequence"/>
</dbReference>
<keyword evidence="5 9" id="KW-0812">Transmembrane</keyword>
<keyword evidence="8 9" id="KW-0472">Membrane</keyword>
<evidence type="ECO:0000256" key="6">
    <source>
        <dbReference type="ARBA" id="ARBA00022989"/>
    </source>
</evidence>
<dbReference type="GO" id="GO:0015920">
    <property type="term" value="P:lipopolysaccharide transport"/>
    <property type="evidence" value="ECO:0007669"/>
    <property type="project" value="TreeGrafter"/>
</dbReference>
<feature type="domain" description="ABC-2 type transporter transmembrane" evidence="10">
    <location>
        <begin position="56"/>
        <end position="250"/>
    </location>
</feature>
<gene>
    <name evidence="11" type="ORF">GA0061098_100685</name>
</gene>
<evidence type="ECO:0000259" key="10">
    <source>
        <dbReference type="Pfam" id="PF01061"/>
    </source>
</evidence>
<feature type="transmembrane region" description="Helical" evidence="9">
    <location>
        <begin position="148"/>
        <end position="169"/>
    </location>
</feature>
<evidence type="ECO:0000256" key="3">
    <source>
        <dbReference type="ARBA" id="ARBA00022448"/>
    </source>
</evidence>
<dbReference type="GO" id="GO:0140359">
    <property type="term" value="F:ABC-type transporter activity"/>
    <property type="evidence" value="ECO:0007669"/>
    <property type="project" value="InterPro"/>
</dbReference>
<feature type="transmembrane region" description="Helical" evidence="9">
    <location>
        <begin position="96"/>
        <end position="115"/>
    </location>
</feature>
<dbReference type="EMBL" id="FMAI01000006">
    <property type="protein sequence ID" value="SCB33122.1"/>
    <property type="molecule type" value="Genomic_DNA"/>
</dbReference>
<dbReference type="PANTHER" id="PTHR30413">
    <property type="entry name" value="INNER MEMBRANE TRANSPORT PERMEASE"/>
    <property type="match status" value="1"/>
</dbReference>
<dbReference type="GO" id="GO:0015774">
    <property type="term" value="P:polysaccharide transport"/>
    <property type="evidence" value="ECO:0007669"/>
    <property type="project" value="UniProtKB-KW"/>
</dbReference>
<protein>
    <submittedName>
        <fullName evidence="11">ABC-2 type transport system permease protein</fullName>
    </submittedName>
</protein>
<evidence type="ECO:0000256" key="9">
    <source>
        <dbReference type="SAM" id="Phobius"/>
    </source>
</evidence>
<keyword evidence="3" id="KW-0813">Transport</keyword>
<proteinExistence type="inferred from homology"/>
<feature type="transmembrane region" description="Helical" evidence="9">
    <location>
        <begin position="175"/>
        <end position="197"/>
    </location>
</feature>
<evidence type="ECO:0000256" key="7">
    <source>
        <dbReference type="ARBA" id="ARBA00023047"/>
    </source>
</evidence>
<organism evidence="11 12">
    <name type="scientific">Bradyrhizobium shewense</name>
    <dbReference type="NCBI Taxonomy" id="1761772"/>
    <lineage>
        <taxon>Bacteria</taxon>
        <taxon>Pseudomonadati</taxon>
        <taxon>Pseudomonadota</taxon>
        <taxon>Alphaproteobacteria</taxon>
        <taxon>Hyphomicrobiales</taxon>
        <taxon>Nitrobacteraceae</taxon>
        <taxon>Bradyrhizobium</taxon>
    </lineage>
</organism>
<evidence type="ECO:0000313" key="12">
    <source>
        <dbReference type="Proteomes" id="UP000199184"/>
    </source>
</evidence>
<feature type="transmembrane region" description="Helical" evidence="9">
    <location>
        <begin position="204"/>
        <end position="223"/>
    </location>
</feature>
<reference evidence="12" key="1">
    <citation type="submission" date="2016-08" db="EMBL/GenBank/DDBJ databases">
        <authorList>
            <person name="Varghese N."/>
            <person name="Submissions Spin"/>
        </authorList>
    </citation>
    <scope>NUCLEOTIDE SEQUENCE [LARGE SCALE GENOMIC DNA]</scope>
    <source>
        <strain evidence="12">ERR11</strain>
    </source>
</reference>
<comment type="similarity">
    <text evidence="2">Belongs to the ABC-2 integral membrane protein family.</text>
</comment>